<reference evidence="7" key="1">
    <citation type="journal article" date="2019" name="Int. J. Syst. Evol. Microbiol.">
        <title>The Global Catalogue of Microorganisms (GCM) 10K type strain sequencing project: providing services to taxonomists for standard genome sequencing and annotation.</title>
        <authorList>
            <consortium name="The Broad Institute Genomics Platform"/>
            <consortium name="The Broad Institute Genome Sequencing Center for Infectious Disease"/>
            <person name="Wu L."/>
            <person name="Ma J."/>
        </authorList>
    </citation>
    <scope>NUCLEOTIDE SEQUENCE [LARGE SCALE GENOMIC DNA]</scope>
    <source>
        <strain evidence="7">CCM 8936</strain>
    </source>
</reference>
<proteinExistence type="inferred from homology"/>
<dbReference type="PRINTS" id="PR00039">
    <property type="entry name" value="HTHLYSR"/>
</dbReference>
<feature type="domain" description="HTH lysR-type" evidence="5">
    <location>
        <begin position="2"/>
        <end position="59"/>
    </location>
</feature>
<evidence type="ECO:0000256" key="3">
    <source>
        <dbReference type="ARBA" id="ARBA00023125"/>
    </source>
</evidence>
<dbReference type="PANTHER" id="PTHR30419">
    <property type="entry name" value="HTH-TYPE TRANSCRIPTIONAL REGULATOR YBHD"/>
    <property type="match status" value="1"/>
</dbReference>
<keyword evidence="4" id="KW-0804">Transcription</keyword>
<evidence type="ECO:0000313" key="6">
    <source>
        <dbReference type="EMBL" id="MFD1417824.1"/>
    </source>
</evidence>
<comment type="caution">
    <text evidence="6">The sequence shown here is derived from an EMBL/GenBank/DDBJ whole genome shotgun (WGS) entry which is preliminary data.</text>
</comment>
<dbReference type="SUPFAM" id="SSF46785">
    <property type="entry name" value="Winged helix' DNA-binding domain"/>
    <property type="match status" value="1"/>
</dbReference>
<dbReference type="Gene3D" id="1.10.10.10">
    <property type="entry name" value="Winged helix-like DNA-binding domain superfamily/Winged helix DNA-binding domain"/>
    <property type="match status" value="1"/>
</dbReference>
<dbReference type="PROSITE" id="PS50931">
    <property type="entry name" value="HTH_LYSR"/>
    <property type="match status" value="1"/>
</dbReference>
<keyword evidence="3" id="KW-0238">DNA-binding</keyword>
<dbReference type="InterPro" id="IPR005119">
    <property type="entry name" value="LysR_subst-bd"/>
</dbReference>
<dbReference type="InterPro" id="IPR036388">
    <property type="entry name" value="WH-like_DNA-bd_sf"/>
</dbReference>
<dbReference type="EMBL" id="JBHTOI010000021">
    <property type="protein sequence ID" value="MFD1417824.1"/>
    <property type="molecule type" value="Genomic_DNA"/>
</dbReference>
<evidence type="ECO:0000256" key="4">
    <source>
        <dbReference type="ARBA" id="ARBA00023163"/>
    </source>
</evidence>
<dbReference type="RefSeq" id="WP_225420938.1">
    <property type="nucleotide sequence ID" value="NZ_JBHTOI010000021.1"/>
</dbReference>
<keyword evidence="2" id="KW-0805">Transcription regulation</keyword>
<comment type="similarity">
    <text evidence="1">Belongs to the LysR transcriptional regulatory family.</text>
</comment>
<dbReference type="CDD" id="cd05466">
    <property type="entry name" value="PBP2_LTTR_substrate"/>
    <property type="match status" value="1"/>
</dbReference>
<name>A0ABW4BV26_9LACO</name>
<organism evidence="6 7">
    <name type="scientific">Companilactobacillus keshanensis</name>
    <dbReference type="NCBI Taxonomy" id="2486003"/>
    <lineage>
        <taxon>Bacteria</taxon>
        <taxon>Bacillati</taxon>
        <taxon>Bacillota</taxon>
        <taxon>Bacilli</taxon>
        <taxon>Lactobacillales</taxon>
        <taxon>Lactobacillaceae</taxon>
        <taxon>Companilactobacillus</taxon>
    </lineage>
</organism>
<dbReference type="Proteomes" id="UP001597251">
    <property type="component" value="Unassembled WGS sequence"/>
</dbReference>
<sequence>MMDVRVLNYFLMTAREENVTRAAALLHLTQPTLSRQLKGLEEELGVELFRRSNHSIYLTREGLLFRQRAQDMVNLLERTREELQQTEELAGTIAIGCGELQSMEELASLMDQFQQKNPKVKFALHSGNNDDIKGWIEQGTIDLGLLIEPVEIGKYDFVRMTAKEEWGILAHEDSKFAKYQAIHPGDLVGTPVITILDKVVQNELANWSGEYAAKMRNKARYNLVYNAAMLTQRNHGVMICLKLNQHFDHLIYVPLVPKLTLNSVLAWRGQQPHSQVTTAFIRFIRKEKAQTD</sequence>
<protein>
    <submittedName>
        <fullName evidence="6">LysR family transcriptional regulator</fullName>
    </submittedName>
</protein>
<dbReference type="PANTHER" id="PTHR30419:SF8">
    <property type="entry name" value="NITROGEN ASSIMILATION TRANSCRIPTIONAL ACTIVATOR-RELATED"/>
    <property type="match status" value="1"/>
</dbReference>
<dbReference type="SUPFAM" id="SSF53850">
    <property type="entry name" value="Periplasmic binding protein-like II"/>
    <property type="match status" value="1"/>
</dbReference>
<evidence type="ECO:0000256" key="1">
    <source>
        <dbReference type="ARBA" id="ARBA00009437"/>
    </source>
</evidence>
<keyword evidence="7" id="KW-1185">Reference proteome</keyword>
<accession>A0ABW4BV26</accession>
<dbReference type="InterPro" id="IPR036390">
    <property type="entry name" value="WH_DNA-bd_sf"/>
</dbReference>
<dbReference type="InterPro" id="IPR050950">
    <property type="entry name" value="HTH-type_LysR_regulators"/>
</dbReference>
<evidence type="ECO:0000259" key="5">
    <source>
        <dbReference type="PROSITE" id="PS50931"/>
    </source>
</evidence>
<dbReference type="Pfam" id="PF00126">
    <property type="entry name" value="HTH_1"/>
    <property type="match status" value="1"/>
</dbReference>
<dbReference type="Pfam" id="PF03466">
    <property type="entry name" value="LysR_substrate"/>
    <property type="match status" value="1"/>
</dbReference>
<dbReference type="InterPro" id="IPR000847">
    <property type="entry name" value="LysR_HTH_N"/>
</dbReference>
<evidence type="ECO:0000256" key="2">
    <source>
        <dbReference type="ARBA" id="ARBA00023015"/>
    </source>
</evidence>
<gene>
    <name evidence="6" type="ORF">ACFQ42_03480</name>
</gene>
<dbReference type="Gene3D" id="3.40.190.290">
    <property type="match status" value="1"/>
</dbReference>
<evidence type="ECO:0000313" key="7">
    <source>
        <dbReference type="Proteomes" id="UP001597251"/>
    </source>
</evidence>